<feature type="region of interest" description="Disordered" evidence="1">
    <location>
        <begin position="68"/>
        <end position="159"/>
    </location>
</feature>
<evidence type="ECO:0000313" key="2">
    <source>
        <dbReference type="EMBL" id="KAJ8969829.1"/>
    </source>
</evidence>
<feature type="compositionally biased region" description="Basic and acidic residues" evidence="1">
    <location>
        <begin position="129"/>
        <end position="140"/>
    </location>
</feature>
<gene>
    <name evidence="2" type="ORF">NQ317_019536</name>
</gene>
<organism evidence="2 3">
    <name type="scientific">Molorchus minor</name>
    <dbReference type="NCBI Taxonomy" id="1323400"/>
    <lineage>
        <taxon>Eukaryota</taxon>
        <taxon>Metazoa</taxon>
        <taxon>Ecdysozoa</taxon>
        <taxon>Arthropoda</taxon>
        <taxon>Hexapoda</taxon>
        <taxon>Insecta</taxon>
        <taxon>Pterygota</taxon>
        <taxon>Neoptera</taxon>
        <taxon>Endopterygota</taxon>
        <taxon>Coleoptera</taxon>
        <taxon>Polyphaga</taxon>
        <taxon>Cucujiformia</taxon>
        <taxon>Chrysomeloidea</taxon>
        <taxon>Cerambycidae</taxon>
        <taxon>Lamiinae</taxon>
        <taxon>Monochamini</taxon>
        <taxon>Molorchus</taxon>
    </lineage>
</organism>
<dbReference type="Proteomes" id="UP001162164">
    <property type="component" value="Unassembled WGS sequence"/>
</dbReference>
<reference evidence="2" key="1">
    <citation type="journal article" date="2023" name="Insect Mol. Biol.">
        <title>Genome sequencing provides insights into the evolution of gene families encoding plant cell wall-degrading enzymes in longhorned beetles.</title>
        <authorList>
            <person name="Shin N.R."/>
            <person name="Okamura Y."/>
            <person name="Kirsch R."/>
            <person name="Pauchet Y."/>
        </authorList>
    </citation>
    <scope>NUCLEOTIDE SEQUENCE</scope>
    <source>
        <strain evidence="2">MMC_N1</strain>
    </source>
</reference>
<proteinExistence type="predicted"/>
<accession>A0ABQ9J0N0</accession>
<protein>
    <submittedName>
        <fullName evidence="2">Uncharacterized protein</fullName>
    </submittedName>
</protein>
<dbReference type="EMBL" id="JAPWTJ010001718">
    <property type="protein sequence ID" value="KAJ8969829.1"/>
    <property type="molecule type" value="Genomic_DNA"/>
</dbReference>
<name>A0ABQ9J0N0_9CUCU</name>
<keyword evidence="3" id="KW-1185">Reference proteome</keyword>
<feature type="compositionally biased region" description="Polar residues" evidence="1">
    <location>
        <begin position="77"/>
        <end position="111"/>
    </location>
</feature>
<feature type="region of interest" description="Disordered" evidence="1">
    <location>
        <begin position="1"/>
        <end position="23"/>
    </location>
</feature>
<sequence>MSLKRDSLEKKRRCSRTKAETKVDEDTQFGFENRAFMSQHIYLDNKFEADPPRCPSLAQFVEGNDIARRSFKRQRPTTKLSKTEANVNRQSTLMEETEATTPSNKGSQGSLNKMEKELSNVSTSTLKALEQEKDNEDAADRLSTSDVTTSNNSSNSNLLGIDNEQFLTRSPAATRRISCCSMLNQAETAALAAAATTTKFYSESEREG</sequence>
<feature type="compositionally biased region" description="Low complexity" evidence="1">
    <location>
        <begin position="142"/>
        <end position="159"/>
    </location>
</feature>
<evidence type="ECO:0000256" key="1">
    <source>
        <dbReference type="SAM" id="MobiDB-lite"/>
    </source>
</evidence>
<comment type="caution">
    <text evidence="2">The sequence shown here is derived from an EMBL/GenBank/DDBJ whole genome shotgun (WGS) entry which is preliminary data.</text>
</comment>
<evidence type="ECO:0000313" key="3">
    <source>
        <dbReference type="Proteomes" id="UP001162164"/>
    </source>
</evidence>